<protein>
    <submittedName>
        <fullName evidence="3">LysR family transcriptional regulator</fullName>
    </submittedName>
</protein>
<dbReference type="Gene3D" id="1.10.10.10">
    <property type="entry name" value="Winged helix-like DNA-binding domain superfamily/Winged helix DNA-binding domain"/>
    <property type="match status" value="1"/>
</dbReference>
<dbReference type="PROSITE" id="PS50931">
    <property type="entry name" value="HTH_LYSR"/>
    <property type="match status" value="1"/>
</dbReference>
<name>A0A9Q9H7T5_9RHOB</name>
<dbReference type="Proteomes" id="UP001057991">
    <property type="component" value="Chromosome"/>
</dbReference>
<accession>A0A9Q9H7T5</accession>
<dbReference type="InterPro" id="IPR000847">
    <property type="entry name" value="LysR_HTH_N"/>
</dbReference>
<evidence type="ECO:0000259" key="2">
    <source>
        <dbReference type="PROSITE" id="PS50931"/>
    </source>
</evidence>
<evidence type="ECO:0000313" key="4">
    <source>
        <dbReference type="Proteomes" id="UP001057991"/>
    </source>
</evidence>
<dbReference type="GO" id="GO:0003700">
    <property type="term" value="F:DNA-binding transcription factor activity"/>
    <property type="evidence" value="ECO:0007669"/>
    <property type="project" value="InterPro"/>
</dbReference>
<feature type="domain" description="HTH lysR-type" evidence="2">
    <location>
        <begin position="9"/>
        <end position="66"/>
    </location>
</feature>
<dbReference type="InterPro" id="IPR036388">
    <property type="entry name" value="WH-like_DNA-bd_sf"/>
</dbReference>
<dbReference type="RefSeq" id="WP_259805917.1">
    <property type="nucleotide sequence ID" value="NZ_CP080776.1"/>
</dbReference>
<dbReference type="AlphaFoldDB" id="A0A9Q9H7T5"/>
<dbReference type="PRINTS" id="PR00039">
    <property type="entry name" value="HTHLYSR"/>
</dbReference>
<dbReference type="PANTHER" id="PTHR30537">
    <property type="entry name" value="HTH-TYPE TRANSCRIPTIONAL REGULATOR"/>
    <property type="match status" value="1"/>
</dbReference>
<organism evidence="3 4">
    <name type="scientific">Aliiroseovarius crassostreae</name>
    <dbReference type="NCBI Taxonomy" id="154981"/>
    <lineage>
        <taxon>Bacteria</taxon>
        <taxon>Pseudomonadati</taxon>
        <taxon>Pseudomonadota</taxon>
        <taxon>Alphaproteobacteria</taxon>
        <taxon>Rhodobacterales</taxon>
        <taxon>Paracoccaceae</taxon>
        <taxon>Aliiroseovarius</taxon>
    </lineage>
</organism>
<gene>
    <name evidence="3" type="ORF">K3X48_13370</name>
</gene>
<dbReference type="Gene3D" id="3.40.190.10">
    <property type="entry name" value="Periplasmic binding protein-like II"/>
    <property type="match status" value="1"/>
</dbReference>
<comment type="similarity">
    <text evidence="1">Belongs to the LysR transcriptional regulatory family.</text>
</comment>
<sequence length="161" mass="17491">MRSLRKSLPPLGTLVFFEAVMRNGGFTAASSELYVSQAAASKRIRQLEEWLGAPLLERGARTLTPTPAAEKLAEPISMALDYINSSLNSVQPQTKLHVRVASNNALSVFWLLPRIRAFALRDTSCPVESVVSDDPVSLLAAEYDLVITYGSAPRMAGSVSR</sequence>
<dbReference type="PANTHER" id="PTHR30537:SF5">
    <property type="entry name" value="HTH-TYPE TRANSCRIPTIONAL ACTIVATOR TTDR-RELATED"/>
    <property type="match status" value="1"/>
</dbReference>
<evidence type="ECO:0000313" key="3">
    <source>
        <dbReference type="EMBL" id="UWP95153.1"/>
    </source>
</evidence>
<dbReference type="EMBL" id="CP080776">
    <property type="protein sequence ID" value="UWP95153.1"/>
    <property type="molecule type" value="Genomic_DNA"/>
</dbReference>
<dbReference type="InterPro" id="IPR058163">
    <property type="entry name" value="LysR-type_TF_proteobact-type"/>
</dbReference>
<evidence type="ECO:0000256" key="1">
    <source>
        <dbReference type="ARBA" id="ARBA00009437"/>
    </source>
</evidence>
<reference evidence="3" key="1">
    <citation type="submission" date="2021-08" db="EMBL/GenBank/DDBJ databases">
        <authorList>
            <person name="Nwanade C."/>
            <person name="Wang M."/>
            <person name="Masoudi A."/>
            <person name="Yu Z."/>
            <person name="Liu J."/>
        </authorList>
    </citation>
    <scope>NUCLEOTIDE SEQUENCE</scope>
    <source>
        <strain evidence="3">S056</strain>
    </source>
</reference>
<dbReference type="SUPFAM" id="SSF46785">
    <property type="entry name" value="Winged helix' DNA-binding domain"/>
    <property type="match status" value="1"/>
</dbReference>
<dbReference type="Pfam" id="PF00126">
    <property type="entry name" value="HTH_1"/>
    <property type="match status" value="1"/>
</dbReference>
<dbReference type="InterPro" id="IPR036390">
    <property type="entry name" value="WH_DNA-bd_sf"/>
</dbReference>
<proteinExistence type="inferred from homology"/>